<accession>A0A9N9BXJ6</accession>
<evidence type="ECO:0000256" key="1">
    <source>
        <dbReference type="SAM" id="Phobius"/>
    </source>
</evidence>
<feature type="transmembrane region" description="Helical" evidence="1">
    <location>
        <begin position="128"/>
        <end position="149"/>
    </location>
</feature>
<proteinExistence type="predicted"/>
<protein>
    <submittedName>
        <fullName evidence="2">10201_t:CDS:1</fullName>
    </submittedName>
</protein>
<keyword evidence="1" id="KW-0472">Membrane</keyword>
<keyword evidence="3" id="KW-1185">Reference proteome</keyword>
<dbReference type="OrthoDB" id="2447101at2759"/>
<comment type="caution">
    <text evidence="2">The sequence shown here is derived from an EMBL/GenBank/DDBJ whole genome shotgun (WGS) entry which is preliminary data.</text>
</comment>
<dbReference type="AlphaFoldDB" id="A0A9N9BXJ6"/>
<organism evidence="2 3">
    <name type="scientific">Diversispora eburnea</name>
    <dbReference type="NCBI Taxonomy" id="1213867"/>
    <lineage>
        <taxon>Eukaryota</taxon>
        <taxon>Fungi</taxon>
        <taxon>Fungi incertae sedis</taxon>
        <taxon>Mucoromycota</taxon>
        <taxon>Glomeromycotina</taxon>
        <taxon>Glomeromycetes</taxon>
        <taxon>Diversisporales</taxon>
        <taxon>Diversisporaceae</taxon>
        <taxon>Diversispora</taxon>
    </lineage>
</organism>
<keyword evidence="1" id="KW-0812">Transmembrane</keyword>
<dbReference type="Proteomes" id="UP000789706">
    <property type="component" value="Unassembled WGS sequence"/>
</dbReference>
<name>A0A9N9BXJ6_9GLOM</name>
<reference evidence="2" key="1">
    <citation type="submission" date="2021-06" db="EMBL/GenBank/DDBJ databases">
        <authorList>
            <person name="Kallberg Y."/>
            <person name="Tangrot J."/>
            <person name="Rosling A."/>
        </authorList>
    </citation>
    <scope>NUCLEOTIDE SEQUENCE</scope>
    <source>
        <strain evidence="2">AZ414A</strain>
    </source>
</reference>
<dbReference type="EMBL" id="CAJVPK010001257">
    <property type="protein sequence ID" value="CAG8579008.1"/>
    <property type="molecule type" value="Genomic_DNA"/>
</dbReference>
<evidence type="ECO:0000313" key="3">
    <source>
        <dbReference type="Proteomes" id="UP000789706"/>
    </source>
</evidence>
<keyword evidence="1" id="KW-1133">Transmembrane helix</keyword>
<evidence type="ECO:0000313" key="2">
    <source>
        <dbReference type="EMBL" id="CAG8579008.1"/>
    </source>
</evidence>
<sequence length="172" mass="19704">MVKEEPSIKVSYDTTMKSQPMPSKNCPDYFKNDYNESQLYPYSISYEPKGQISLNADTDVYTFEIYINDETFESLNQSDPMIMQAIDIETIEYSFINGNDFYAKVPIGLKTPILQIEKEQRARTITEVIANISALYGLTLSIYVLLFGARESKPLLAKYMILENPSEDDCKV</sequence>
<gene>
    <name evidence="2" type="ORF">DEBURN_LOCUS8479</name>
</gene>